<proteinExistence type="predicted"/>
<dbReference type="EMBL" id="REFW01000001">
    <property type="protein sequence ID" value="RMB62159.1"/>
    <property type="molecule type" value="Genomic_DNA"/>
</dbReference>
<dbReference type="NCBIfam" id="TIGR03083">
    <property type="entry name" value="maleylpyruvate isomerase family mycothiol-dependent enzyme"/>
    <property type="match status" value="1"/>
</dbReference>
<evidence type="ECO:0000313" key="3">
    <source>
        <dbReference type="Proteomes" id="UP000275256"/>
    </source>
</evidence>
<dbReference type="AlphaFoldDB" id="A0A3M0GLV8"/>
<evidence type="ECO:0000313" key="2">
    <source>
        <dbReference type="EMBL" id="RMB62159.1"/>
    </source>
</evidence>
<feature type="domain" description="Mycothiol-dependent maleylpyruvate isomerase metal-binding" evidence="1">
    <location>
        <begin position="14"/>
        <end position="129"/>
    </location>
</feature>
<accession>A0A3M0GLV8</accession>
<dbReference type="InterPro" id="IPR017517">
    <property type="entry name" value="Maleyloyr_isom"/>
</dbReference>
<gene>
    <name evidence="2" type="ORF">EAX62_06225</name>
</gene>
<dbReference type="InterPro" id="IPR034660">
    <property type="entry name" value="DinB/YfiT-like"/>
</dbReference>
<reference evidence="2 3" key="1">
    <citation type="submission" date="2018-10" db="EMBL/GenBank/DDBJ databases">
        <title>Tessaracoccus antarcticuss sp. nov., isolated from sediment.</title>
        <authorList>
            <person name="Zhou L.Y."/>
            <person name="Du Z.J."/>
        </authorList>
    </citation>
    <scope>NUCLEOTIDE SEQUENCE [LARGE SCALE GENOMIC DNA]</scope>
    <source>
        <strain evidence="2 3">JDX10</strain>
    </source>
</reference>
<comment type="caution">
    <text evidence="2">The sequence shown here is derived from an EMBL/GenBank/DDBJ whole genome shotgun (WGS) entry which is preliminary data.</text>
</comment>
<evidence type="ECO:0000259" key="1">
    <source>
        <dbReference type="Pfam" id="PF11716"/>
    </source>
</evidence>
<sequence length="188" mass="19936">MSTPASEAPTDRYRRLAERFTTTVEAVPTGAWNNASPCEGWTAADVLAHVIESEAGLLKKTGRVVSAGSMDPADPLGSWVHARDAAQAALEVPSCSGFEYEAFGVRTTVGATFGSFISVDLVVHRWDIAHAAGIEETIAVEDMAFVRAFTENMGDIAQTSGAFGPRLSVPEDADEQTKFLALLGRSAC</sequence>
<dbReference type="Gene3D" id="1.20.120.450">
    <property type="entry name" value="dinb family like domain"/>
    <property type="match status" value="1"/>
</dbReference>
<name>A0A3M0GLV8_9ACTN</name>
<dbReference type="Pfam" id="PF11716">
    <property type="entry name" value="MDMPI_N"/>
    <property type="match status" value="1"/>
</dbReference>
<dbReference type="InterPro" id="IPR017520">
    <property type="entry name" value="CHP03086"/>
</dbReference>
<dbReference type="Proteomes" id="UP000275256">
    <property type="component" value="Unassembled WGS sequence"/>
</dbReference>
<organism evidence="2 3">
    <name type="scientific">Tessaracoccus antarcticus</name>
    <dbReference type="NCBI Taxonomy" id="2479848"/>
    <lineage>
        <taxon>Bacteria</taxon>
        <taxon>Bacillati</taxon>
        <taxon>Actinomycetota</taxon>
        <taxon>Actinomycetes</taxon>
        <taxon>Propionibacteriales</taxon>
        <taxon>Propionibacteriaceae</taxon>
        <taxon>Tessaracoccus</taxon>
    </lineage>
</organism>
<dbReference type="SUPFAM" id="SSF109854">
    <property type="entry name" value="DinB/YfiT-like putative metalloenzymes"/>
    <property type="match status" value="1"/>
</dbReference>
<keyword evidence="3" id="KW-1185">Reference proteome</keyword>
<protein>
    <submittedName>
        <fullName evidence="2">TIGR03086 family protein</fullName>
    </submittedName>
</protein>
<dbReference type="InterPro" id="IPR024344">
    <property type="entry name" value="MDMPI_metal-binding"/>
</dbReference>
<dbReference type="NCBIfam" id="TIGR03086">
    <property type="entry name" value="TIGR03086 family metal-binding protein"/>
    <property type="match status" value="1"/>
</dbReference>
<dbReference type="GO" id="GO:0046872">
    <property type="term" value="F:metal ion binding"/>
    <property type="evidence" value="ECO:0007669"/>
    <property type="project" value="InterPro"/>
</dbReference>